<dbReference type="Proteomes" id="UP001499884">
    <property type="component" value="Unassembled WGS sequence"/>
</dbReference>
<protein>
    <submittedName>
        <fullName evidence="2">Helix-turn-helix transcriptional regulator</fullName>
    </submittedName>
</protein>
<keyword evidence="3" id="KW-1185">Reference proteome</keyword>
<evidence type="ECO:0000259" key="1">
    <source>
        <dbReference type="PROSITE" id="PS50943"/>
    </source>
</evidence>
<sequence>MRERVVGRGGGVEPEGAADEGASAVAAVVGRQVRLWRESAGLGAAELADALGYSDALVHGIEAGTRIPKAEFLERADEVLRAGGRIAGMKRDLARVERSSLTRRLIRLEAEAAEIGQYARHNVPGLLETAAHARAVFGMRLPARAPDAIDRLVEARTARRAVFERTPPPMLSFVLEEVVLRRPLGGRAVLREQLEHLLELGESRNVTLQVMPTDIETHAGLDGELRLLGLPDGTTLAHCEEGSPAPVVSAPRLVRPLRLRYGAIRAQARTPRESRTFIEKVLREV</sequence>
<dbReference type="PROSITE" id="PS50943">
    <property type="entry name" value="HTH_CROC1"/>
    <property type="match status" value="1"/>
</dbReference>
<name>A0ABP7G224_9ACTN</name>
<accession>A0ABP7G224</accession>
<dbReference type="SMART" id="SM00530">
    <property type="entry name" value="HTH_XRE"/>
    <property type="match status" value="1"/>
</dbReference>
<reference evidence="3" key="1">
    <citation type="journal article" date="2019" name="Int. J. Syst. Evol. Microbiol.">
        <title>The Global Catalogue of Microorganisms (GCM) 10K type strain sequencing project: providing services to taxonomists for standard genome sequencing and annotation.</title>
        <authorList>
            <consortium name="The Broad Institute Genomics Platform"/>
            <consortium name="The Broad Institute Genome Sequencing Center for Infectious Disease"/>
            <person name="Wu L."/>
            <person name="Ma J."/>
        </authorList>
    </citation>
    <scope>NUCLEOTIDE SEQUENCE [LARGE SCALE GENOMIC DNA]</scope>
    <source>
        <strain evidence="3">JCM 30846</strain>
    </source>
</reference>
<dbReference type="EMBL" id="BAABEP010000056">
    <property type="protein sequence ID" value="GAA3752405.1"/>
    <property type="molecule type" value="Genomic_DNA"/>
</dbReference>
<dbReference type="Pfam" id="PF13560">
    <property type="entry name" value="HTH_31"/>
    <property type="match status" value="1"/>
</dbReference>
<organism evidence="2 3">
    <name type="scientific">Streptomyces tremellae</name>
    <dbReference type="NCBI Taxonomy" id="1124239"/>
    <lineage>
        <taxon>Bacteria</taxon>
        <taxon>Bacillati</taxon>
        <taxon>Actinomycetota</taxon>
        <taxon>Actinomycetes</taxon>
        <taxon>Kitasatosporales</taxon>
        <taxon>Streptomycetaceae</taxon>
        <taxon>Streptomyces</taxon>
    </lineage>
</organism>
<dbReference type="CDD" id="cd00093">
    <property type="entry name" value="HTH_XRE"/>
    <property type="match status" value="1"/>
</dbReference>
<evidence type="ECO:0000313" key="3">
    <source>
        <dbReference type="Proteomes" id="UP001499884"/>
    </source>
</evidence>
<dbReference type="InterPro" id="IPR043917">
    <property type="entry name" value="DUF5753"/>
</dbReference>
<dbReference type="InterPro" id="IPR001387">
    <property type="entry name" value="Cro/C1-type_HTH"/>
</dbReference>
<feature type="domain" description="HTH cro/C1-type" evidence="1">
    <location>
        <begin position="33"/>
        <end position="75"/>
    </location>
</feature>
<dbReference type="SUPFAM" id="SSF47413">
    <property type="entry name" value="lambda repressor-like DNA-binding domains"/>
    <property type="match status" value="1"/>
</dbReference>
<dbReference type="Gene3D" id="1.10.260.40">
    <property type="entry name" value="lambda repressor-like DNA-binding domains"/>
    <property type="match status" value="1"/>
</dbReference>
<dbReference type="Pfam" id="PF19054">
    <property type="entry name" value="DUF5753"/>
    <property type="match status" value="1"/>
</dbReference>
<comment type="caution">
    <text evidence="2">The sequence shown here is derived from an EMBL/GenBank/DDBJ whole genome shotgun (WGS) entry which is preliminary data.</text>
</comment>
<dbReference type="InterPro" id="IPR010982">
    <property type="entry name" value="Lambda_DNA-bd_dom_sf"/>
</dbReference>
<proteinExistence type="predicted"/>
<gene>
    <name evidence="2" type="ORF">GCM10023082_55180</name>
</gene>
<evidence type="ECO:0000313" key="2">
    <source>
        <dbReference type="EMBL" id="GAA3752405.1"/>
    </source>
</evidence>